<reference evidence="1" key="1">
    <citation type="submission" date="2023-03" db="EMBL/GenBank/DDBJ databases">
        <title>Massive genome expansion in bonnet fungi (Mycena s.s.) driven by repeated elements and novel gene families across ecological guilds.</title>
        <authorList>
            <consortium name="Lawrence Berkeley National Laboratory"/>
            <person name="Harder C.B."/>
            <person name="Miyauchi S."/>
            <person name="Viragh M."/>
            <person name="Kuo A."/>
            <person name="Thoen E."/>
            <person name="Andreopoulos B."/>
            <person name="Lu D."/>
            <person name="Skrede I."/>
            <person name="Drula E."/>
            <person name="Henrissat B."/>
            <person name="Morin E."/>
            <person name="Kohler A."/>
            <person name="Barry K."/>
            <person name="LaButti K."/>
            <person name="Morin E."/>
            <person name="Salamov A."/>
            <person name="Lipzen A."/>
            <person name="Mereny Z."/>
            <person name="Hegedus B."/>
            <person name="Baldrian P."/>
            <person name="Stursova M."/>
            <person name="Weitz H."/>
            <person name="Taylor A."/>
            <person name="Grigoriev I.V."/>
            <person name="Nagy L.G."/>
            <person name="Martin F."/>
            <person name="Kauserud H."/>
        </authorList>
    </citation>
    <scope>NUCLEOTIDE SEQUENCE</scope>
    <source>
        <strain evidence="1">CBHHK002</strain>
    </source>
</reference>
<proteinExistence type="predicted"/>
<dbReference type="EMBL" id="JARIHO010000006">
    <property type="protein sequence ID" value="KAJ7359158.1"/>
    <property type="molecule type" value="Genomic_DNA"/>
</dbReference>
<sequence>MVSTHLTAVSAWFAQTIKREHGSIWLAPRVRPGAYGVIRSATHTTKQLICPSRVHRFSTRFRVLLAALSVLFHAAIDVAKRTQRRNPFAQSKECQKKHWPAHKTTCQLQSQNRESLPAKGTEDRIAISSVRKWVTKHTLLLGYAAAHAMNPHDPANARLIKTHAALSGKKVEFVYIDAALRGVADPEYNLPAELCAAFADSEAVAGRHRHDLSIYIRAGKVVHFSPISVALGAALQNVARLGSLDDDWKGFLERSIDKTLGG</sequence>
<gene>
    <name evidence="1" type="ORF">DFH08DRAFT_931786</name>
</gene>
<dbReference type="Proteomes" id="UP001218218">
    <property type="component" value="Unassembled WGS sequence"/>
</dbReference>
<keyword evidence="2" id="KW-1185">Reference proteome</keyword>
<evidence type="ECO:0000313" key="2">
    <source>
        <dbReference type="Proteomes" id="UP001218218"/>
    </source>
</evidence>
<name>A0AAD7EZS8_9AGAR</name>
<evidence type="ECO:0000313" key="1">
    <source>
        <dbReference type="EMBL" id="KAJ7359158.1"/>
    </source>
</evidence>
<accession>A0AAD7EZS8</accession>
<organism evidence="1 2">
    <name type="scientific">Mycena albidolilacea</name>
    <dbReference type="NCBI Taxonomy" id="1033008"/>
    <lineage>
        <taxon>Eukaryota</taxon>
        <taxon>Fungi</taxon>
        <taxon>Dikarya</taxon>
        <taxon>Basidiomycota</taxon>
        <taxon>Agaricomycotina</taxon>
        <taxon>Agaricomycetes</taxon>
        <taxon>Agaricomycetidae</taxon>
        <taxon>Agaricales</taxon>
        <taxon>Marasmiineae</taxon>
        <taxon>Mycenaceae</taxon>
        <taxon>Mycena</taxon>
    </lineage>
</organism>
<comment type="caution">
    <text evidence="1">The sequence shown here is derived from an EMBL/GenBank/DDBJ whole genome shotgun (WGS) entry which is preliminary data.</text>
</comment>
<dbReference type="AlphaFoldDB" id="A0AAD7EZS8"/>
<protein>
    <submittedName>
        <fullName evidence="1">Uncharacterized protein</fullName>
    </submittedName>
</protein>